<evidence type="ECO:0000259" key="1">
    <source>
        <dbReference type="PROSITE" id="PS51186"/>
    </source>
</evidence>
<comment type="caution">
    <text evidence="2">The sequence shown here is derived from an EMBL/GenBank/DDBJ whole genome shotgun (WGS) entry which is preliminary data.</text>
</comment>
<dbReference type="InterPro" id="IPR000182">
    <property type="entry name" value="GNAT_dom"/>
</dbReference>
<protein>
    <submittedName>
        <fullName evidence="2">GNAT family N-acetyltransferase</fullName>
    </submittedName>
</protein>
<keyword evidence="2" id="KW-0808">Transferase</keyword>
<evidence type="ECO:0000313" key="3">
    <source>
        <dbReference type="Proteomes" id="UP000283975"/>
    </source>
</evidence>
<accession>A0A414AY23</accession>
<dbReference type="Proteomes" id="UP000283975">
    <property type="component" value="Unassembled WGS sequence"/>
</dbReference>
<dbReference type="AlphaFoldDB" id="A0A414AY23"/>
<dbReference type="GO" id="GO:0016747">
    <property type="term" value="F:acyltransferase activity, transferring groups other than amino-acyl groups"/>
    <property type="evidence" value="ECO:0007669"/>
    <property type="project" value="InterPro"/>
</dbReference>
<sequence>MKYSKTIILKNGVECCLRNGIESDGQAVWDCFNLTHGQTDYLLSYPDENSFDVMQEGQFLKKKSESSNEIEIVAVVGNVVVGTAGIEAIGSKYKVRHRAEFGISVAKDFWGLGIGQALMAACIECARAAGYIQLELSVVAENERALSMYEKAGFVKYGINPKGFNSRVTGFQEVIYMRLEL</sequence>
<dbReference type="PROSITE" id="PS51186">
    <property type="entry name" value="GNAT"/>
    <property type="match status" value="1"/>
</dbReference>
<dbReference type="Pfam" id="PF00583">
    <property type="entry name" value="Acetyltransf_1"/>
    <property type="match status" value="1"/>
</dbReference>
<gene>
    <name evidence="2" type="ORF">DW839_07460</name>
</gene>
<dbReference type="PANTHER" id="PTHR43328:SF1">
    <property type="entry name" value="N-ACETYLTRANSFERASE DOMAIN-CONTAINING PROTEIN"/>
    <property type="match status" value="1"/>
</dbReference>
<name>A0A414AY23_9FIRM</name>
<dbReference type="RefSeq" id="WP_054354308.1">
    <property type="nucleotide sequence ID" value="NZ_CAURXV010000011.1"/>
</dbReference>
<evidence type="ECO:0000313" key="2">
    <source>
        <dbReference type="EMBL" id="RHC57033.1"/>
    </source>
</evidence>
<dbReference type="CDD" id="cd04301">
    <property type="entry name" value="NAT_SF"/>
    <property type="match status" value="1"/>
</dbReference>
<organism evidence="2 3">
    <name type="scientific">Enterocloster bolteae</name>
    <dbReference type="NCBI Taxonomy" id="208479"/>
    <lineage>
        <taxon>Bacteria</taxon>
        <taxon>Bacillati</taxon>
        <taxon>Bacillota</taxon>
        <taxon>Clostridia</taxon>
        <taxon>Lachnospirales</taxon>
        <taxon>Lachnospiraceae</taxon>
        <taxon>Enterocloster</taxon>
    </lineage>
</organism>
<reference evidence="2 3" key="1">
    <citation type="submission" date="2018-08" db="EMBL/GenBank/DDBJ databases">
        <title>A genome reference for cultivated species of the human gut microbiota.</title>
        <authorList>
            <person name="Zou Y."/>
            <person name="Xue W."/>
            <person name="Luo G."/>
        </authorList>
    </citation>
    <scope>NUCLEOTIDE SEQUENCE [LARGE SCALE GENOMIC DNA]</scope>
    <source>
        <strain evidence="2 3">AM35-14</strain>
    </source>
</reference>
<feature type="domain" description="N-acetyltransferase" evidence="1">
    <location>
        <begin position="15"/>
        <end position="181"/>
    </location>
</feature>
<dbReference type="PANTHER" id="PTHR43328">
    <property type="entry name" value="ACETYLTRANSFERASE-RELATED"/>
    <property type="match status" value="1"/>
</dbReference>
<dbReference type="InterPro" id="IPR016181">
    <property type="entry name" value="Acyl_CoA_acyltransferase"/>
</dbReference>
<dbReference type="EMBL" id="QSHZ01000006">
    <property type="protein sequence ID" value="RHC57033.1"/>
    <property type="molecule type" value="Genomic_DNA"/>
</dbReference>
<dbReference type="Gene3D" id="3.40.630.30">
    <property type="match status" value="1"/>
</dbReference>
<dbReference type="SUPFAM" id="SSF55729">
    <property type="entry name" value="Acyl-CoA N-acyltransferases (Nat)"/>
    <property type="match status" value="1"/>
</dbReference>
<proteinExistence type="predicted"/>